<dbReference type="GO" id="GO:0030313">
    <property type="term" value="C:cell envelope"/>
    <property type="evidence" value="ECO:0007669"/>
    <property type="project" value="UniProtKB-SubCell"/>
</dbReference>
<proteinExistence type="predicted"/>
<keyword evidence="4" id="KW-1133">Transmembrane helix</keyword>
<evidence type="ECO:0000313" key="7">
    <source>
        <dbReference type="Proteomes" id="UP000237921"/>
    </source>
</evidence>
<keyword evidence="4" id="KW-0812">Transmembrane</keyword>
<dbReference type="PANTHER" id="PTHR32347">
    <property type="entry name" value="EFFLUX SYSTEM COMPONENT YKNX-RELATED"/>
    <property type="match status" value="1"/>
</dbReference>
<evidence type="ECO:0000256" key="2">
    <source>
        <dbReference type="ARBA" id="ARBA00023054"/>
    </source>
</evidence>
<feature type="coiled-coil region" evidence="3">
    <location>
        <begin position="78"/>
        <end position="138"/>
    </location>
</feature>
<evidence type="ECO:0000256" key="3">
    <source>
        <dbReference type="SAM" id="Coils"/>
    </source>
</evidence>
<protein>
    <recommendedName>
        <fullName evidence="5">YbhG-like alpha-helical hairpin domain-containing protein</fullName>
    </recommendedName>
</protein>
<dbReference type="PANTHER" id="PTHR32347:SF29">
    <property type="entry name" value="UPF0194 MEMBRANE PROTEIN YBHG"/>
    <property type="match status" value="1"/>
</dbReference>
<evidence type="ECO:0000256" key="4">
    <source>
        <dbReference type="SAM" id="Phobius"/>
    </source>
</evidence>
<dbReference type="RefSeq" id="WP_016804999.1">
    <property type="nucleotide sequence ID" value="NZ_BKRJ01000053.1"/>
</dbReference>
<dbReference type="InterPro" id="IPR059052">
    <property type="entry name" value="HH_YbhG-like"/>
</dbReference>
<dbReference type="AlphaFoldDB" id="A0A2L1VGX6"/>
<evidence type="ECO:0000313" key="6">
    <source>
        <dbReference type="EMBL" id="AVF44388.1"/>
    </source>
</evidence>
<dbReference type="Gene3D" id="2.40.50.100">
    <property type="match status" value="1"/>
</dbReference>
<comment type="subcellular location">
    <subcellularLocation>
        <location evidence="1">Cell envelope</location>
    </subcellularLocation>
</comment>
<feature type="domain" description="YbhG-like alpha-helical hairpin" evidence="5">
    <location>
        <begin position="79"/>
        <end position="206"/>
    </location>
</feature>
<dbReference type="Pfam" id="PF25881">
    <property type="entry name" value="HH_YBHG"/>
    <property type="match status" value="1"/>
</dbReference>
<dbReference type="EMBL" id="CP014019">
    <property type="protein sequence ID" value="AVF44388.1"/>
    <property type="molecule type" value="Genomic_DNA"/>
</dbReference>
<keyword evidence="4" id="KW-0472">Membrane</keyword>
<dbReference type="SUPFAM" id="SSF111369">
    <property type="entry name" value="HlyD-like secretion proteins"/>
    <property type="match status" value="3"/>
</dbReference>
<dbReference type="Gene3D" id="2.40.30.170">
    <property type="match status" value="1"/>
</dbReference>
<evidence type="ECO:0000256" key="1">
    <source>
        <dbReference type="ARBA" id="ARBA00004196"/>
    </source>
</evidence>
<feature type="transmembrane region" description="Helical" evidence="4">
    <location>
        <begin position="5"/>
        <end position="24"/>
    </location>
</feature>
<reference evidence="7" key="1">
    <citation type="submission" date="2017-12" db="EMBL/GenBank/DDBJ databases">
        <title>FDA dAtabase for Regulatory Grade micrObial Sequences (FDA-ARGOS): Supporting development and validation of Infectious Disease Dx tests.</title>
        <authorList>
            <person name="Hoffmann M."/>
            <person name="Allard M."/>
            <person name="Evans P."/>
            <person name="Brown E."/>
            <person name="Tallon L."/>
            <person name="Sadzewicz L."/>
            <person name="Sengamalay N."/>
            <person name="Ott S."/>
            <person name="Godinez A."/>
            <person name="Nagaraj S."/>
            <person name="Vavikolanu K."/>
            <person name="Aluvathingal J."/>
            <person name="Nadendla S."/>
            <person name="Sichtig H."/>
        </authorList>
    </citation>
    <scope>NUCLEOTIDE SEQUENCE [LARGE SCALE GENOMIC DNA]</scope>
    <source>
        <strain evidence="7">FDAARGOS_129</strain>
    </source>
</reference>
<evidence type="ECO:0000259" key="5">
    <source>
        <dbReference type="Pfam" id="PF25881"/>
    </source>
</evidence>
<name>A0A2L1VGX6_ACINO</name>
<dbReference type="InterPro" id="IPR050465">
    <property type="entry name" value="UPF0194_transport"/>
</dbReference>
<gene>
    <name evidence="6" type="ORF">AL533_08305</name>
</gene>
<accession>A0A2L1VGX6</accession>
<organism evidence="6 7">
    <name type="scientific">Acinetobacter nosocomialis</name>
    <dbReference type="NCBI Taxonomy" id="106654"/>
    <lineage>
        <taxon>Bacteria</taxon>
        <taxon>Pseudomonadati</taxon>
        <taxon>Pseudomonadota</taxon>
        <taxon>Gammaproteobacteria</taxon>
        <taxon>Moraxellales</taxon>
        <taxon>Moraxellaceae</taxon>
        <taxon>Acinetobacter</taxon>
        <taxon>Acinetobacter calcoaceticus/baumannii complex</taxon>
    </lineage>
</organism>
<sequence length="339" mass="37385">MNKKVIAIVLVIIALVVIGFWVWGYKTKNQEDSNLTLYGNVDIRQVSLAFEQSGRIEKLLVQEGDKVKAGQVLATLNTNALQIQAKQAQAQLKAQQEAIVKQQVGARPEEISQAKAQLASAQADLDKASKNLQRLQILVSSTDGRAISQQELDYAKSNQHSAEAAVRERQANLELVIKGARQEDREATKAQYDAIKANLDLINYNLTQAVLKSPVNAVVRARLQEVGDMTTAQKAVYTLALTDPKWVRVYANEKDLSSIHMGGMAQVIRDADPNQPINGKIGYISSVAEFTPKTVQTDEIRTTLVYEVRVYVNDPNDQLKMGQPVTVKVPLVSGEKAHD</sequence>
<dbReference type="Proteomes" id="UP000237921">
    <property type="component" value="Chromosome"/>
</dbReference>
<dbReference type="Gene3D" id="1.10.287.470">
    <property type="entry name" value="Helix hairpin bin"/>
    <property type="match status" value="1"/>
</dbReference>
<keyword evidence="2 3" id="KW-0175">Coiled coil</keyword>